<dbReference type="PROSITE" id="PS50181">
    <property type="entry name" value="FBOX"/>
    <property type="match status" value="1"/>
</dbReference>
<feature type="domain" description="F-box" evidence="1">
    <location>
        <begin position="2"/>
        <end position="51"/>
    </location>
</feature>
<name>A0A5C2SPF8_9APHY</name>
<dbReference type="EMBL" id="ML122252">
    <property type="protein sequence ID" value="RPD65715.1"/>
    <property type="molecule type" value="Genomic_DNA"/>
</dbReference>
<evidence type="ECO:0000313" key="2">
    <source>
        <dbReference type="EMBL" id="RPD65715.1"/>
    </source>
</evidence>
<dbReference type="Pfam" id="PF12937">
    <property type="entry name" value="F-box-like"/>
    <property type="match status" value="1"/>
</dbReference>
<dbReference type="OrthoDB" id="27842at2759"/>
<evidence type="ECO:0000313" key="3">
    <source>
        <dbReference type="Proteomes" id="UP000313359"/>
    </source>
</evidence>
<dbReference type="InterPro" id="IPR001810">
    <property type="entry name" value="F-box_dom"/>
</dbReference>
<dbReference type="SUPFAM" id="SSF81383">
    <property type="entry name" value="F-box domain"/>
    <property type="match status" value="1"/>
</dbReference>
<gene>
    <name evidence="2" type="ORF">L227DRAFT_219561</name>
</gene>
<evidence type="ECO:0000259" key="1">
    <source>
        <dbReference type="PROSITE" id="PS50181"/>
    </source>
</evidence>
<keyword evidence="3" id="KW-1185">Reference proteome</keyword>
<organism evidence="2 3">
    <name type="scientific">Lentinus tigrinus ALCF2SS1-6</name>
    <dbReference type="NCBI Taxonomy" id="1328759"/>
    <lineage>
        <taxon>Eukaryota</taxon>
        <taxon>Fungi</taxon>
        <taxon>Dikarya</taxon>
        <taxon>Basidiomycota</taxon>
        <taxon>Agaricomycotina</taxon>
        <taxon>Agaricomycetes</taxon>
        <taxon>Polyporales</taxon>
        <taxon>Polyporaceae</taxon>
        <taxon>Lentinus</taxon>
    </lineage>
</organism>
<reference evidence="2" key="1">
    <citation type="journal article" date="2018" name="Genome Biol. Evol.">
        <title>Genomics and development of Lentinus tigrinus, a white-rot wood-decaying mushroom with dimorphic fruiting bodies.</title>
        <authorList>
            <person name="Wu B."/>
            <person name="Xu Z."/>
            <person name="Knudson A."/>
            <person name="Carlson A."/>
            <person name="Chen N."/>
            <person name="Kovaka S."/>
            <person name="LaButti K."/>
            <person name="Lipzen A."/>
            <person name="Pennachio C."/>
            <person name="Riley R."/>
            <person name="Schakwitz W."/>
            <person name="Umezawa K."/>
            <person name="Ohm R.A."/>
            <person name="Grigoriev I.V."/>
            <person name="Nagy L.G."/>
            <person name="Gibbons J."/>
            <person name="Hibbett D."/>
        </authorList>
    </citation>
    <scope>NUCLEOTIDE SEQUENCE [LARGE SCALE GENOMIC DNA]</scope>
    <source>
        <strain evidence="2">ALCF2SS1-6</strain>
    </source>
</reference>
<dbReference type="Proteomes" id="UP000313359">
    <property type="component" value="Unassembled WGS sequence"/>
</dbReference>
<dbReference type="InterPro" id="IPR032675">
    <property type="entry name" value="LRR_dom_sf"/>
</dbReference>
<dbReference type="Gene3D" id="3.80.10.10">
    <property type="entry name" value="Ribonuclease Inhibitor"/>
    <property type="match status" value="1"/>
</dbReference>
<dbReference type="SUPFAM" id="SSF52047">
    <property type="entry name" value="RNI-like"/>
    <property type="match status" value="1"/>
</dbReference>
<sequence length="485" mass="55667">MLTTIHDLPIELIIHVFRCFSPTDRSDICLSHVCSLWRAALQRTPEFWAKFLTFPSLITQDHYERSIAFWYSFVERTRPQHLRVRLDGGNFDLLKTIPEHLQRLLWLHVQWRTANPRDVQRRLLALGSLPTIEHLQLACDFPAPVNNYPDLEAAELAELAPLVEEYPRLRHLEVNPDFFIPSMVVGSLKTLIIHRGHMSFSTLLLTLRQCPGLESLRLSHVLPRDPLDTSSQQVILPNLRDLSLSYTDYPCRIAVQHLLFHMRCPSMAQLAVSMSHWTLAGLFPENEPLPLARLLAQLVVRISNSHHGAPRTYALLIEGYVDGTARNMPPQLRIFNRHSPWANPHRWEFSPIPSIVHEFRYSAIRDLELCLLDAQLSMKRPDSTALFEAFPTLVSLAVQITSCLTLFKTLRHKPLCLPKLESLTLECGNGSGVHHKLVVTLEARAWLGHRLQLLRFRHLNPDNVPISEWHLARLREVIVGEITVG</sequence>
<accession>A0A5C2SPF8</accession>
<dbReference type="AlphaFoldDB" id="A0A5C2SPF8"/>
<proteinExistence type="predicted"/>
<dbReference type="Gene3D" id="1.20.1280.50">
    <property type="match status" value="1"/>
</dbReference>
<protein>
    <recommendedName>
        <fullName evidence="1">F-box domain-containing protein</fullName>
    </recommendedName>
</protein>
<dbReference type="InterPro" id="IPR036047">
    <property type="entry name" value="F-box-like_dom_sf"/>
</dbReference>